<protein>
    <submittedName>
        <fullName evidence="1">Uncharacterized protein</fullName>
    </submittedName>
</protein>
<dbReference type="RefSeq" id="WP_343797276.1">
    <property type="nucleotide sequence ID" value="NZ_BAAAGF010000002.1"/>
</dbReference>
<organism evidence="1 2">
    <name type="scientific">Gaetbulibacter jejuensis</name>
    <dbReference type="NCBI Taxonomy" id="584607"/>
    <lineage>
        <taxon>Bacteria</taxon>
        <taxon>Pseudomonadati</taxon>
        <taxon>Bacteroidota</taxon>
        <taxon>Flavobacteriia</taxon>
        <taxon>Flavobacteriales</taxon>
        <taxon>Flavobacteriaceae</taxon>
        <taxon>Gaetbulibacter</taxon>
    </lineage>
</organism>
<evidence type="ECO:0000313" key="2">
    <source>
        <dbReference type="Proteomes" id="UP001500736"/>
    </source>
</evidence>
<dbReference type="Proteomes" id="UP001500736">
    <property type="component" value="Unassembled WGS sequence"/>
</dbReference>
<gene>
    <name evidence="1" type="ORF">GCM10009431_15990</name>
</gene>
<reference evidence="1 2" key="1">
    <citation type="journal article" date="2019" name="Int. J. Syst. Evol. Microbiol.">
        <title>The Global Catalogue of Microorganisms (GCM) 10K type strain sequencing project: providing services to taxonomists for standard genome sequencing and annotation.</title>
        <authorList>
            <consortium name="The Broad Institute Genomics Platform"/>
            <consortium name="The Broad Institute Genome Sequencing Center for Infectious Disease"/>
            <person name="Wu L."/>
            <person name="Ma J."/>
        </authorList>
    </citation>
    <scope>NUCLEOTIDE SEQUENCE [LARGE SCALE GENOMIC DNA]</scope>
    <source>
        <strain evidence="1 2">JCM 15976</strain>
    </source>
</reference>
<comment type="caution">
    <text evidence="1">The sequence shown here is derived from an EMBL/GenBank/DDBJ whole genome shotgun (WGS) entry which is preliminary data.</text>
</comment>
<evidence type="ECO:0000313" key="1">
    <source>
        <dbReference type="EMBL" id="GAA0743148.1"/>
    </source>
</evidence>
<name>A0ABN1JMZ5_9FLAO</name>
<dbReference type="EMBL" id="BAAAGF010000002">
    <property type="protein sequence ID" value="GAA0743148.1"/>
    <property type="molecule type" value="Genomic_DNA"/>
</dbReference>
<keyword evidence="2" id="KW-1185">Reference proteome</keyword>
<sequence>MEKLSLDKFQDFEINDLQGAKFTGGSGGTCTCSTEGQWNSPDEQTDFYGDDGSYAGSVIVTNIGRGIKTVEIIAP</sequence>
<accession>A0ABN1JMZ5</accession>
<proteinExistence type="predicted"/>